<evidence type="ECO:0000259" key="2">
    <source>
        <dbReference type="Pfam" id="PF01757"/>
    </source>
</evidence>
<evidence type="ECO:0000256" key="1">
    <source>
        <dbReference type="SAM" id="Phobius"/>
    </source>
</evidence>
<feature type="transmembrane region" description="Helical" evidence="1">
    <location>
        <begin position="171"/>
        <end position="192"/>
    </location>
</feature>
<sequence>MNTRLFYLDAMRGSLMMLGVVLHSAQVYSPTQQWLIYSSDTSPVALFLVEVVHTFRMPAFFVVSGYFCLLTLRKYGVPLFLRLRLKRIVIPLLVTGLTINSAQALLLDGTGWANLSLQSYFLNGGWVSHLWFLNYLIVFFLCACALFSLADKTASFRMRLKTRYPHLEPRNFPFPILLMTLPLYTIALKIVGKLGLPLYWDLAGIIQGFNLLFYLQFFLFGMWMNRYPKVLQHCISTSALKLITILIAAYVASAVCSGDGNLAEIVIEEYLKMLVVWVSVILCFNFFYAVGSKPTLYFRRLSDASYTVYLFHHILVILGALILRRVDWPPLLELTLLMSIALIVSILVHTMLIQKFDSLSYAFNGKAIR</sequence>
<name>A0ABP7QB07_9GAMM</name>
<keyword evidence="4" id="KW-1185">Reference proteome</keyword>
<gene>
    <name evidence="3" type="primary">mdoC</name>
    <name evidence="3" type="ORF">GCM10022278_38470</name>
</gene>
<feature type="transmembrane region" description="Helical" evidence="1">
    <location>
        <begin position="334"/>
        <end position="353"/>
    </location>
</feature>
<keyword evidence="1" id="KW-0812">Transmembrane</keyword>
<feature type="transmembrane region" description="Helical" evidence="1">
    <location>
        <begin position="230"/>
        <end position="250"/>
    </location>
</feature>
<reference evidence="4" key="1">
    <citation type="journal article" date="2019" name="Int. J. Syst. Evol. Microbiol.">
        <title>The Global Catalogue of Microorganisms (GCM) 10K type strain sequencing project: providing services to taxonomists for standard genome sequencing and annotation.</title>
        <authorList>
            <consortium name="The Broad Institute Genomics Platform"/>
            <consortium name="The Broad Institute Genome Sequencing Center for Infectious Disease"/>
            <person name="Wu L."/>
            <person name="Ma J."/>
        </authorList>
    </citation>
    <scope>NUCLEOTIDE SEQUENCE [LARGE SCALE GENOMIC DNA]</scope>
    <source>
        <strain evidence="4">JCM 17555</strain>
    </source>
</reference>
<feature type="transmembrane region" description="Helical" evidence="1">
    <location>
        <begin position="198"/>
        <end position="223"/>
    </location>
</feature>
<feature type="transmembrane region" description="Helical" evidence="1">
    <location>
        <begin position="88"/>
        <end position="106"/>
    </location>
</feature>
<keyword evidence="1" id="KW-1133">Transmembrane helix</keyword>
<organism evidence="3 4">
    <name type="scientific">Allohahella marinimesophila</name>
    <dbReference type="NCBI Taxonomy" id="1054972"/>
    <lineage>
        <taxon>Bacteria</taxon>
        <taxon>Pseudomonadati</taxon>
        <taxon>Pseudomonadota</taxon>
        <taxon>Gammaproteobacteria</taxon>
        <taxon>Oceanospirillales</taxon>
        <taxon>Hahellaceae</taxon>
        <taxon>Allohahella</taxon>
    </lineage>
</organism>
<accession>A0ABP7QB07</accession>
<dbReference type="Pfam" id="PF01757">
    <property type="entry name" value="Acyl_transf_3"/>
    <property type="match status" value="1"/>
</dbReference>
<dbReference type="InterPro" id="IPR050623">
    <property type="entry name" value="Glucan_succinyl_AcylTrfase"/>
</dbReference>
<proteinExistence type="predicted"/>
<dbReference type="PANTHER" id="PTHR36927">
    <property type="entry name" value="BLR4337 PROTEIN"/>
    <property type="match status" value="1"/>
</dbReference>
<feature type="transmembrane region" description="Helical" evidence="1">
    <location>
        <begin position="126"/>
        <end position="150"/>
    </location>
</feature>
<feature type="transmembrane region" description="Helical" evidence="1">
    <location>
        <begin position="51"/>
        <end position="72"/>
    </location>
</feature>
<dbReference type="EMBL" id="BAABBO010000022">
    <property type="protein sequence ID" value="GAA3978091.1"/>
    <property type="molecule type" value="Genomic_DNA"/>
</dbReference>
<comment type="caution">
    <text evidence="3">The sequence shown here is derived from an EMBL/GenBank/DDBJ whole genome shotgun (WGS) entry which is preliminary data.</text>
</comment>
<dbReference type="RefSeq" id="WP_344809465.1">
    <property type="nucleotide sequence ID" value="NZ_BAABBO010000022.1"/>
</dbReference>
<dbReference type="Proteomes" id="UP001501337">
    <property type="component" value="Unassembled WGS sequence"/>
</dbReference>
<dbReference type="InterPro" id="IPR002656">
    <property type="entry name" value="Acyl_transf_3_dom"/>
</dbReference>
<feature type="transmembrane region" description="Helical" evidence="1">
    <location>
        <begin position="270"/>
        <end position="291"/>
    </location>
</feature>
<protein>
    <submittedName>
        <fullName evidence="3">Glucans biosynthesis protein MdoC</fullName>
    </submittedName>
</protein>
<feature type="domain" description="Acyltransferase 3" evidence="2">
    <location>
        <begin position="7"/>
        <end position="348"/>
    </location>
</feature>
<dbReference type="PANTHER" id="PTHR36927:SF1">
    <property type="entry name" value="MDO-LIKE PROTEIN"/>
    <property type="match status" value="1"/>
</dbReference>
<evidence type="ECO:0000313" key="4">
    <source>
        <dbReference type="Proteomes" id="UP001501337"/>
    </source>
</evidence>
<feature type="transmembrane region" description="Helical" evidence="1">
    <location>
        <begin position="303"/>
        <end position="322"/>
    </location>
</feature>
<evidence type="ECO:0000313" key="3">
    <source>
        <dbReference type="EMBL" id="GAA3978091.1"/>
    </source>
</evidence>
<keyword evidence="1" id="KW-0472">Membrane</keyword>